<dbReference type="SUPFAM" id="SSF48452">
    <property type="entry name" value="TPR-like"/>
    <property type="match status" value="1"/>
</dbReference>
<evidence type="ECO:0000256" key="1">
    <source>
        <dbReference type="PROSITE-ProRule" id="PRU00339"/>
    </source>
</evidence>
<evidence type="ECO:0000313" key="2">
    <source>
        <dbReference type="EMBL" id="MCV9878658.1"/>
    </source>
</evidence>
<dbReference type="AlphaFoldDB" id="A0AA41XUK8"/>
<keyword evidence="1" id="KW-0802">TPR repeat</keyword>
<dbReference type="PROSITE" id="PS50293">
    <property type="entry name" value="TPR_REGION"/>
    <property type="match status" value="1"/>
</dbReference>
<dbReference type="InterPro" id="IPR019734">
    <property type="entry name" value="TPR_rpt"/>
</dbReference>
<dbReference type="Proteomes" id="UP001165568">
    <property type="component" value="Unassembled WGS sequence"/>
</dbReference>
<dbReference type="SMART" id="SM00028">
    <property type="entry name" value="TPR"/>
    <property type="match status" value="2"/>
</dbReference>
<name>A0AA41XUK8_9GAMM</name>
<dbReference type="Gene3D" id="1.25.40.10">
    <property type="entry name" value="Tetratricopeptide repeat domain"/>
    <property type="match status" value="1"/>
</dbReference>
<dbReference type="RefSeq" id="WP_264089848.1">
    <property type="nucleotide sequence ID" value="NZ_JAMPJT010000004.1"/>
</dbReference>
<evidence type="ECO:0000313" key="3">
    <source>
        <dbReference type="EMBL" id="MCV9882159.1"/>
    </source>
</evidence>
<dbReference type="PROSITE" id="PS50005">
    <property type="entry name" value="TPR"/>
    <property type="match status" value="1"/>
</dbReference>
<dbReference type="InterPro" id="IPR011990">
    <property type="entry name" value="TPR-like_helical_dom_sf"/>
</dbReference>
<gene>
    <name evidence="2" type="ORF">NC803_07305</name>
    <name evidence="3" type="ORF">NC856_07730</name>
</gene>
<dbReference type="Pfam" id="PF13424">
    <property type="entry name" value="TPR_12"/>
    <property type="match status" value="1"/>
</dbReference>
<protein>
    <submittedName>
        <fullName evidence="2">Tetratricopeptide repeat protein</fullName>
    </submittedName>
</protein>
<reference evidence="2" key="1">
    <citation type="submission" date="2022-04" db="EMBL/GenBank/DDBJ databases">
        <title>Brenneria sp. isolated from walnut trees in Serbia.</title>
        <authorList>
            <person name="Gasic K."/>
            <person name="Zlatkovic N."/>
            <person name="Kuzmanovic N."/>
        </authorList>
    </citation>
    <scope>NUCLEOTIDE SEQUENCE</scope>
    <source>
        <strain evidence="3">KBI 423</strain>
        <strain evidence="2">KBI 447</strain>
    </source>
</reference>
<organism evidence="2 5">
    <name type="scientific">Brenneria izbisi</name>
    <dbReference type="NCBI Taxonomy" id="2939450"/>
    <lineage>
        <taxon>Bacteria</taxon>
        <taxon>Pseudomonadati</taxon>
        <taxon>Pseudomonadota</taxon>
        <taxon>Gammaproteobacteria</taxon>
        <taxon>Enterobacterales</taxon>
        <taxon>Pectobacteriaceae</taxon>
        <taxon>Brenneria</taxon>
    </lineage>
</organism>
<dbReference type="EMBL" id="JAMPJU010000004">
    <property type="protein sequence ID" value="MCV9882159.1"/>
    <property type="molecule type" value="Genomic_DNA"/>
</dbReference>
<evidence type="ECO:0000313" key="4">
    <source>
        <dbReference type="Proteomes" id="UP001165568"/>
    </source>
</evidence>
<comment type="caution">
    <text evidence="2">The sequence shown here is derived from an EMBL/GenBank/DDBJ whole genome shotgun (WGS) entry which is preliminary data.</text>
</comment>
<keyword evidence="4" id="KW-1185">Reference proteome</keyword>
<accession>A0AA41XUK8</accession>
<sequence>MATEGRWGGRLFLVLLLGSLAGCGSSSMTIKGTKDEGLRLARLLRDQGRLEAATEVYARIDSRGELKGAELLEYASVASSVRSPQQTLELYGRARHALGGDTNKLEPQEALAICLGMGRAQLAMGRHAMARQDFACALQAQPDSAGALNGMGVVMEAAGQHREARQLFEKALRVNPADVAAINNLALSWLVSGEADKAIGLLRTVDSGNPAGKLNLALAYLYNDRQEEARGTLATIAQPQRIDVLMDTLNQRVAQMRQEKDRGETLLLSSRQRLQLSNPEE</sequence>
<feature type="repeat" description="TPR" evidence="1">
    <location>
        <begin position="145"/>
        <end position="178"/>
    </location>
</feature>
<dbReference type="PROSITE" id="PS51257">
    <property type="entry name" value="PROKAR_LIPOPROTEIN"/>
    <property type="match status" value="1"/>
</dbReference>
<dbReference type="Proteomes" id="UP001165569">
    <property type="component" value="Unassembled WGS sequence"/>
</dbReference>
<proteinExistence type="predicted"/>
<evidence type="ECO:0000313" key="5">
    <source>
        <dbReference type="Proteomes" id="UP001165569"/>
    </source>
</evidence>
<dbReference type="EMBL" id="JAMPJT010000004">
    <property type="protein sequence ID" value="MCV9878658.1"/>
    <property type="molecule type" value="Genomic_DNA"/>
</dbReference>